<proteinExistence type="predicted"/>
<gene>
    <name evidence="2" type="ORF">F7D25_14140</name>
</gene>
<evidence type="ECO:0000313" key="3">
    <source>
        <dbReference type="Proteomes" id="UP000477980"/>
    </source>
</evidence>
<dbReference type="Proteomes" id="UP000477980">
    <property type="component" value="Unassembled WGS sequence"/>
</dbReference>
<protein>
    <submittedName>
        <fullName evidence="2">ORF6N domain-containing protein</fullName>
    </submittedName>
</protein>
<feature type="domain" description="KilA-N DNA-binding" evidence="1">
    <location>
        <begin position="34"/>
        <end position="118"/>
    </location>
</feature>
<name>A0A6G1VPM9_9BACT</name>
<comment type="caution">
    <text evidence="2">The sequence shown here is derived from an EMBL/GenBank/DDBJ whole genome shotgun (WGS) entry which is preliminary data.</text>
</comment>
<dbReference type="InterPro" id="IPR018873">
    <property type="entry name" value="KilA-N_DNA-bd_domain"/>
</dbReference>
<dbReference type="OrthoDB" id="9816206at2"/>
<reference evidence="2 3" key="1">
    <citation type="submission" date="2019-09" db="EMBL/GenBank/DDBJ databases">
        <title>Distinct polysaccharide growth profiles of human intestinal Prevotella copri isolates.</title>
        <authorList>
            <person name="Fehlner-Peach H."/>
            <person name="Magnabosco C."/>
            <person name="Raghavan V."/>
            <person name="Scher J.U."/>
            <person name="Tett A."/>
            <person name="Cox L.M."/>
            <person name="Gottsegen C."/>
            <person name="Watters A."/>
            <person name="Wiltshire- Gordon J.D."/>
            <person name="Segata N."/>
            <person name="Bonneau R."/>
            <person name="Littman D.R."/>
        </authorList>
    </citation>
    <scope>NUCLEOTIDE SEQUENCE [LARGE SCALE GENOMIC DNA]</scope>
    <source>
        <strain evidence="3">iAA917</strain>
    </source>
</reference>
<accession>A0A6G1VPM9</accession>
<dbReference type="SUPFAM" id="SSF56024">
    <property type="entry name" value="Phospholipase D/nuclease"/>
    <property type="match status" value="1"/>
</dbReference>
<dbReference type="Pfam" id="PF10543">
    <property type="entry name" value="ORF6N"/>
    <property type="match status" value="1"/>
</dbReference>
<organism evidence="2 3">
    <name type="scientific">Segatella copri</name>
    <dbReference type="NCBI Taxonomy" id="165179"/>
    <lineage>
        <taxon>Bacteria</taxon>
        <taxon>Pseudomonadati</taxon>
        <taxon>Bacteroidota</taxon>
        <taxon>Bacteroidia</taxon>
        <taxon>Bacteroidales</taxon>
        <taxon>Prevotellaceae</taxon>
        <taxon>Segatella</taxon>
    </lineage>
</organism>
<evidence type="ECO:0000259" key="1">
    <source>
        <dbReference type="Pfam" id="PF10543"/>
    </source>
</evidence>
<dbReference type="EMBL" id="VZAH01000150">
    <property type="protein sequence ID" value="MQP15515.1"/>
    <property type="molecule type" value="Genomic_DNA"/>
</dbReference>
<sequence length="318" mass="37227">MADNIEHQDKGELVANCDQLQNDEVVVTTPVESRIMSIRGKQIMIDRDLAELYGVETRVLNQAVKRNMERFPERFRFQLTKEEMNELVTNCDRFNSLKHSTVRSYAFTEQGVAMLSTVLRSETAIRVSIRIMDAFVAMRRFMVTNAEVFQRLSTMEYHQLEMQQHLQESDKRIEEVFRRLDEGNAKPKQGVFYNGQIYDAYTFVSDLIKSAKKRIVLIDNYVDETVLTLLDKRDNNVSAIIYTQQISRQFQLDIDRHNAQYAPIDVETFRLSHDRFLCIDDDVYHIGASIKDLGKKWFGFSKMEILMPDELVERINRG</sequence>
<evidence type="ECO:0000313" key="2">
    <source>
        <dbReference type="EMBL" id="MQP15515.1"/>
    </source>
</evidence>
<dbReference type="AlphaFoldDB" id="A0A6G1VPM9"/>
<dbReference type="RefSeq" id="WP_153089791.1">
    <property type="nucleotide sequence ID" value="NZ_VZAH01000150.1"/>
</dbReference>